<dbReference type="Pfam" id="PF07291">
    <property type="entry name" value="MauE"/>
    <property type="match status" value="1"/>
</dbReference>
<sequence length="166" mass="18651">MKGTERITSSILILVFGFTGFEKFIRFESSRKAFLNQPMPNELEEVLAYAVPGVELLLALLLLFSVTRWWGYLGSVLLLTVFITYVGLIWVGAFPRVPCNCAGIIDSMGWAAHFWMNLGLIGVAVVGMRLEHFDSAQCKNFKIGTLEDWNIGKLKRERGTNDDINS</sequence>
<feature type="transmembrane region" description="Helical" evidence="5">
    <location>
        <begin position="70"/>
        <end position="91"/>
    </location>
</feature>
<dbReference type="GO" id="GO:0030416">
    <property type="term" value="P:methylamine metabolic process"/>
    <property type="evidence" value="ECO:0007669"/>
    <property type="project" value="InterPro"/>
</dbReference>
<dbReference type="GO" id="GO:0016020">
    <property type="term" value="C:membrane"/>
    <property type="evidence" value="ECO:0007669"/>
    <property type="project" value="UniProtKB-SubCell"/>
</dbReference>
<dbReference type="AlphaFoldDB" id="A0A1G5Z923"/>
<evidence type="ECO:0000256" key="3">
    <source>
        <dbReference type="ARBA" id="ARBA00022989"/>
    </source>
</evidence>
<name>A0A1G5Z923_9BACT</name>
<comment type="subcellular location">
    <subcellularLocation>
        <location evidence="1">Membrane</location>
        <topology evidence="1">Multi-pass membrane protein</topology>
    </subcellularLocation>
</comment>
<evidence type="ECO:0000256" key="4">
    <source>
        <dbReference type="ARBA" id="ARBA00023136"/>
    </source>
</evidence>
<keyword evidence="8" id="KW-1185">Reference proteome</keyword>
<keyword evidence="4 5" id="KW-0472">Membrane</keyword>
<dbReference type="STRING" id="279824.SAMN03080617_03356"/>
<dbReference type="OrthoDB" id="673785at2"/>
<dbReference type="InterPro" id="IPR009908">
    <property type="entry name" value="Methylamine_util_MauE"/>
</dbReference>
<proteinExistence type="predicted"/>
<feature type="domain" description="Methylamine utilisation protein MauE" evidence="6">
    <location>
        <begin position="7"/>
        <end position="128"/>
    </location>
</feature>
<evidence type="ECO:0000313" key="7">
    <source>
        <dbReference type="EMBL" id="SDA90930.1"/>
    </source>
</evidence>
<feature type="transmembrane region" description="Helical" evidence="5">
    <location>
        <begin position="46"/>
        <end position="64"/>
    </location>
</feature>
<evidence type="ECO:0000256" key="2">
    <source>
        <dbReference type="ARBA" id="ARBA00022692"/>
    </source>
</evidence>
<feature type="transmembrane region" description="Helical" evidence="5">
    <location>
        <begin position="6"/>
        <end position="25"/>
    </location>
</feature>
<dbReference type="EMBL" id="FMXE01000028">
    <property type="protein sequence ID" value="SDA90930.1"/>
    <property type="molecule type" value="Genomic_DNA"/>
</dbReference>
<reference evidence="8" key="1">
    <citation type="submission" date="2016-10" db="EMBL/GenBank/DDBJ databases">
        <authorList>
            <person name="Varghese N."/>
            <person name="Submissions S."/>
        </authorList>
    </citation>
    <scope>NUCLEOTIDE SEQUENCE [LARGE SCALE GENOMIC DNA]</scope>
    <source>
        <strain evidence="8">DSM 22703</strain>
    </source>
</reference>
<feature type="transmembrane region" description="Helical" evidence="5">
    <location>
        <begin position="112"/>
        <end position="130"/>
    </location>
</feature>
<evidence type="ECO:0000259" key="6">
    <source>
        <dbReference type="Pfam" id="PF07291"/>
    </source>
</evidence>
<protein>
    <recommendedName>
        <fullName evidence="6">Methylamine utilisation protein MauE domain-containing protein</fullName>
    </recommendedName>
</protein>
<organism evidence="7 8">
    <name type="scientific">Algoriphagus alkaliphilus</name>
    <dbReference type="NCBI Taxonomy" id="279824"/>
    <lineage>
        <taxon>Bacteria</taxon>
        <taxon>Pseudomonadati</taxon>
        <taxon>Bacteroidota</taxon>
        <taxon>Cytophagia</taxon>
        <taxon>Cytophagales</taxon>
        <taxon>Cyclobacteriaceae</taxon>
        <taxon>Algoriphagus</taxon>
    </lineage>
</organism>
<accession>A0A1G5Z923</accession>
<gene>
    <name evidence="7" type="ORF">SAMN03080617_03356</name>
</gene>
<evidence type="ECO:0000256" key="5">
    <source>
        <dbReference type="SAM" id="Phobius"/>
    </source>
</evidence>
<keyword evidence="2 5" id="KW-0812">Transmembrane</keyword>
<evidence type="ECO:0000313" key="8">
    <source>
        <dbReference type="Proteomes" id="UP000198756"/>
    </source>
</evidence>
<keyword evidence="3 5" id="KW-1133">Transmembrane helix</keyword>
<evidence type="ECO:0000256" key="1">
    <source>
        <dbReference type="ARBA" id="ARBA00004141"/>
    </source>
</evidence>
<dbReference type="RefSeq" id="WP_092732363.1">
    <property type="nucleotide sequence ID" value="NZ_FMXE01000028.1"/>
</dbReference>
<dbReference type="Proteomes" id="UP000198756">
    <property type="component" value="Unassembled WGS sequence"/>
</dbReference>